<organism evidence="1 2">
    <name type="scientific">Flavimobilis marinus</name>
    <dbReference type="NCBI Taxonomy" id="285351"/>
    <lineage>
        <taxon>Bacteria</taxon>
        <taxon>Bacillati</taxon>
        <taxon>Actinomycetota</taxon>
        <taxon>Actinomycetes</taxon>
        <taxon>Micrococcales</taxon>
        <taxon>Jonesiaceae</taxon>
        <taxon>Flavimobilis</taxon>
    </lineage>
</organism>
<evidence type="ECO:0008006" key="3">
    <source>
        <dbReference type="Google" id="ProtNLM"/>
    </source>
</evidence>
<dbReference type="EMBL" id="FONZ01000001">
    <property type="protein sequence ID" value="SFE71240.1"/>
    <property type="molecule type" value="Genomic_DNA"/>
</dbReference>
<evidence type="ECO:0000313" key="2">
    <source>
        <dbReference type="Proteomes" id="UP000198520"/>
    </source>
</evidence>
<keyword evidence="2" id="KW-1185">Reference proteome</keyword>
<dbReference type="RefSeq" id="WP_093374317.1">
    <property type="nucleotide sequence ID" value="NZ_BNAN01000001.1"/>
</dbReference>
<dbReference type="AlphaFoldDB" id="A0A1I2CU44"/>
<dbReference type="Gene3D" id="2.115.10.20">
    <property type="entry name" value="Glycosyl hydrolase domain, family 43"/>
    <property type="match status" value="1"/>
</dbReference>
<dbReference type="STRING" id="285351.SAMN04488035_0246"/>
<dbReference type="InterPro" id="IPR023296">
    <property type="entry name" value="Glyco_hydro_beta-prop_sf"/>
</dbReference>
<dbReference type="SUPFAM" id="SSF75005">
    <property type="entry name" value="Arabinanase/levansucrase/invertase"/>
    <property type="match status" value="1"/>
</dbReference>
<dbReference type="CDD" id="cd08984">
    <property type="entry name" value="GH43-like"/>
    <property type="match status" value="1"/>
</dbReference>
<sequence>MRVPPAPLFLDPEHHAPTDPCVVRGPDGPGGAQVWWMFYTQRRVYDDGPGVSWVHGTDIGVATSDDGGLSWRYRGVVENLDPGPDGQPGRNTFWAPEVVRAGGMFHMFVSLVPGVPATWEGHRRHVLHHVSEDLVTWELRGRVPLSSDRVIDACVARHPGGGYRLWYKDEAAGSRTYRIDSLDLEHWGEPREAVVGPPHEGANVFRLGGWWWLLVDEWRGQAAYRSRDLDVWERDRVLLDAPGGRPFDQGVGNHADVVVGLDPDGREVAWIFYFVHRMSPWTQAGRDDEAACERGERVSRTRFAAVQVAQARVVDGHLVCDRDEPFDLDLRRAVDADDGVRHDTSTTM</sequence>
<dbReference type="Proteomes" id="UP000198520">
    <property type="component" value="Unassembled WGS sequence"/>
</dbReference>
<name>A0A1I2CU44_9MICO</name>
<protein>
    <recommendedName>
        <fullName evidence="3">Glycosyl hydrolases family 43</fullName>
    </recommendedName>
</protein>
<gene>
    <name evidence="1" type="ORF">SAMN04488035_0246</name>
</gene>
<reference evidence="2" key="1">
    <citation type="submission" date="2016-10" db="EMBL/GenBank/DDBJ databases">
        <authorList>
            <person name="Varghese N."/>
            <person name="Submissions S."/>
        </authorList>
    </citation>
    <scope>NUCLEOTIDE SEQUENCE [LARGE SCALE GENOMIC DNA]</scope>
    <source>
        <strain evidence="2">DSM 19083</strain>
    </source>
</reference>
<dbReference type="OrthoDB" id="9759709at2"/>
<accession>A0A1I2CU44</accession>
<evidence type="ECO:0000313" key="1">
    <source>
        <dbReference type="EMBL" id="SFE71240.1"/>
    </source>
</evidence>
<proteinExistence type="predicted"/>